<feature type="compositionally biased region" description="Polar residues" evidence="1">
    <location>
        <begin position="1"/>
        <end position="15"/>
    </location>
</feature>
<proteinExistence type="predicted"/>
<evidence type="ECO:0000313" key="3">
    <source>
        <dbReference type="Proteomes" id="UP001165120"/>
    </source>
</evidence>
<comment type="caution">
    <text evidence="2">The sequence shown here is derived from an EMBL/GenBank/DDBJ whole genome shotgun (WGS) entry which is preliminary data.</text>
</comment>
<dbReference type="Proteomes" id="UP001165120">
    <property type="component" value="Unassembled WGS sequence"/>
</dbReference>
<dbReference type="AlphaFoldDB" id="A0A9W6WFK2"/>
<feature type="compositionally biased region" description="Low complexity" evidence="1">
    <location>
        <begin position="120"/>
        <end position="130"/>
    </location>
</feature>
<organism evidence="2 3">
    <name type="scientific">Candida boidinii</name>
    <name type="common">Yeast</name>
    <dbReference type="NCBI Taxonomy" id="5477"/>
    <lineage>
        <taxon>Eukaryota</taxon>
        <taxon>Fungi</taxon>
        <taxon>Dikarya</taxon>
        <taxon>Ascomycota</taxon>
        <taxon>Saccharomycotina</taxon>
        <taxon>Pichiomycetes</taxon>
        <taxon>Pichiales</taxon>
        <taxon>Pichiaceae</taxon>
        <taxon>Ogataea</taxon>
        <taxon>Ogataea/Candida clade</taxon>
    </lineage>
</organism>
<dbReference type="EMBL" id="BSXN01000504">
    <property type="protein sequence ID" value="GME68834.1"/>
    <property type="molecule type" value="Genomic_DNA"/>
</dbReference>
<gene>
    <name evidence="2" type="ORF">Cboi02_000189100</name>
</gene>
<evidence type="ECO:0000256" key="1">
    <source>
        <dbReference type="SAM" id="MobiDB-lite"/>
    </source>
</evidence>
<feature type="compositionally biased region" description="Low complexity" evidence="1">
    <location>
        <begin position="138"/>
        <end position="148"/>
    </location>
</feature>
<feature type="compositionally biased region" description="Basic and acidic residues" evidence="1">
    <location>
        <begin position="157"/>
        <end position="167"/>
    </location>
</feature>
<feature type="compositionally biased region" description="Low complexity" evidence="1">
    <location>
        <begin position="16"/>
        <end position="26"/>
    </location>
</feature>
<keyword evidence="3" id="KW-1185">Reference proteome</keyword>
<sequence length="167" mass="18351">MEMVESNFSYDDNSTSKNKNNNNNNGSGSGKLSTYKNKTDKIDKQSQVRTSNILGGYDYFDVIDLELRSGVMTRDQSNSNSVVVTRNNSNMNLAKVALSNQINNSNGNLNDQMEVEPESQSKSQSQSQSQPHSPTQLNVNGINNVGNITSSKNNPDVGRKLIVQDDV</sequence>
<feature type="region of interest" description="Disordered" evidence="1">
    <location>
        <begin position="102"/>
        <end position="167"/>
    </location>
</feature>
<evidence type="ECO:0000313" key="2">
    <source>
        <dbReference type="EMBL" id="GME68834.1"/>
    </source>
</evidence>
<feature type="region of interest" description="Disordered" evidence="1">
    <location>
        <begin position="1"/>
        <end position="45"/>
    </location>
</feature>
<protein>
    <submittedName>
        <fullName evidence="2">Unnamed protein product</fullName>
    </submittedName>
</protein>
<accession>A0A9W6WFK2</accession>
<reference evidence="2" key="1">
    <citation type="submission" date="2023-04" db="EMBL/GenBank/DDBJ databases">
        <title>Candida boidinii NBRC 10035.</title>
        <authorList>
            <person name="Ichikawa N."/>
            <person name="Sato H."/>
            <person name="Tonouchi N."/>
        </authorList>
    </citation>
    <scope>NUCLEOTIDE SEQUENCE</scope>
    <source>
        <strain evidence="2">NBRC 10035</strain>
    </source>
</reference>
<name>A0A9W6WFK2_CANBO</name>